<keyword evidence="3 4" id="KW-0408">Iron</keyword>
<evidence type="ECO:0000259" key="6">
    <source>
        <dbReference type="PROSITE" id="PS51007"/>
    </source>
</evidence>
<feature type="region of interest" description="Disordered" evidence="5">
    <location>
        <begin position="340"/>
        <end position="363"/>
    </location>
</feature>
<protein>
    <submittedName>
        <fullName evidence="7">DUF4440 domain-containing protein</fullName>
    </submittedName>
</protein>
<dbReference type="Gene3D" id="1.10.760.10">
    <property type="entry name" value="Cytochrome c-like domain"/>
    <property type="match status" value="1"/>
</dbReference>
<feature type="domain" description="Cytochrome c" evidence="6">
    <location>
        <begin position="72"/>
        <end position="152"/>
    </location>
</feature>
<sequence>MKTTVIVIKTLLATTVLLVLAIFAFAWSGLYPVSAGSGHTAPVAWLLETVRERSVSVRAADLVVPDDLDSQQRIAAGAGHYKSMCAGCHGQPGQDPADAWDPQPPALYRYRVDAAEAFWTVKHGLKMTAMPSHLDHSDEENWDTVAFVRALPDMDAAEYEALTADATHDHGNGGGHDHGADSSDHHDDESGQDGHHDQGGMGESSEDTESAGHDHEHAMAASTPVATVDGFRHALAEGRGEDALAYLHPGATIVEGGHVQTVEEYRGGHLGSDMEFLRSIDVKQLSRSVNSGGGQATVETRSRFTGEIGGETLDLESTEFATLVETGDGWRISQVAWSARPYGEDQKDESNHEHAPGEEDHDH</sequence>
<feature type="region of interest" description="Disordered" evidence="5">
    <location>
        <begin position="166"/>
        <end position="216"/>
    </location>
</feature>
<evidence type="ECO:0000256" key="3">
    <source>
        <dbReference type="ARBA" id="ARBA00023004"/>
    </source>
</evidence>
<organism evidence="7 8">
    <name type="scientific">Wenzhouxiangella sediminis</name>
    <dbReference type="NCBI Taxonomy" id="1792836"/>
    <lineage>
        <taxon>Bacteria</taxon>
        <taxon>Pseudomonadati</taxon>
        <taxon>Pseudomonadota</taxon>
        <taxon>Gammaproteobacteria</taxon>
        <taxon>Chromatiales</taxon>
        <taxon>Wenzhouxiangellaceae</taxon>
        <taxon>Wenzhouxiangella</taxon>
    </lineage>
</organism>
<evidence type="ECO:0000313" key="8">
    <source>
        <dbReference type="Proteomes" id="UP000260351"/>
    </source>
</evidence>
<feature type="compositionally biased region" description="Basic and acidic residues" evidence="5">
    <location>
        <begin position="166"/>
        <end position="198"/>
    </location>
</feature>
<keyword evidence="8" id="KW-1185">Reference proteome</keyword>
<name>A0A3E1KC40_9GAMM</name>
<accession>A0A3E1KC40</accession>
<dbReference type="InterPro" id="IPR027843">
    <property type="entry name" value="DUF4440"/>
</dbReference>
<dbReference type="PROSITE" id="PS51007">
    <property type="entry name" value="CYTC"/>
    <property type="match status" value="1"/>
</dbReference>
<feature type="compositionally biased region" description="Basic and acidic residues" evidence="5">
    <location>
        <begin position="342"/>
        <end position="363"/>
    </location>
</feature>
<evidence type="ECO:0000256" key="2">
    <source>
        <dbReference type="ARBA" id="ARBA00022723"/>
    </source>
</evidence>
<dbReference type="SUPFAM" id="SSF46626">
    <property type="entry name" value="Cytochrome c"/>
    <property type="match status" value="1"/>
</dbReference>
<evidence type="ECO:0000313" key="7">
    <source>
        <dbReference type="EMBL" id="RFF32274.1"/>
    </source>
</evidence>
<dbReference type="OrthoDB" id="9779283at2"/>
<keyword evidence="1 4" id="KW-0349">Heme</keyword>
<reference evidence="7 8" key="1">
    <citation type="submission" date="2018-08" db="EMBL/GenBank/DDBJ databases">
        <title>Wenzhouxiangella salilacus sp. nov., a novel bacterium isolated from a saline lake in Xinjiang Province, China.</title>
        <authorList>
            <person name="Han S."/>
        </authorList>
    </citation>
    <scope>NUCLEOTIDE SEQUENCE [LARGE SCALE GENOMIC DNA]</scope>
    <source>
        <strain evidence="7 8">XDB06</strain>
    </source>
</reference>
<dbReference type="Gene3D" id="3.10.450.50">
    <property type="match status" value="1"/>
</dbReference>
<dbReference type="Pfam" id="PF14534">
    <property type="entry name" value="DUF4440"/>
    <property type="match status" value="1"/>
</dbReference>
<dbReference type="EMBL" id="QUZK01000012">
    <property type="protein sequence ID" value="RFF32274.1"/>
    <property type="molecule type" value="Genomic_DNA"/>
</dbReference>
<dbReference type="Pfam" id="PF13442">
    <property type="entry name" value="Cytochrome_CBB3"/>
    <property type="match status" value="1"/>
</dbReference>
<keyword evidence="2 4" id="KW-0479">Metal-binding</keyword>
<gene>
    <name evidence="7" type="ORF">DZC52_02060</name>
</gene>
<evidence type="ECO:0000256" key="1">
    <source>
        <dbReference type="ARBA" id="ARBA00022617"/>
    </source>
</evidence>
<dbReference type="GO" id="GO:0009055">
    <property type="term" value="F:electron transfer activity"/>
    <property type="evidence" value="ECO:0007669"/>
    <property type="project" value="InterPro"/>
</dbReference>
<dbReference type="RefSeq" id="WP_116649456.1">
    <property type="nucleotide sequence ID" value="NZ_QUZK01000012.1"/>
</dbReference>
<dbReference type="GO" id="GO:0020037">
    <property type="term" value="F:heme binding"/>
    <property type="evidence" value="ECO:0007669"/>
    <property type="project" value="InterPro"/>
</dbReference>
<dbReference type="InterPro" id="IPR036909">
    <property type="entry name" value="Cyt_c-like_dom_sf"/>
</dbReference>
<dbReference type="SUPFAM" id="SSF54427">
    <property type="entry name" value="NTF2-like"/>
    <property type="match status" value="1"/>
</dbReference>
<dbReference type="InterPro" id="IPR032710">
    <property type="entry name" value="NTF2-like_dom_sf"/>
</dbReference>
<dbReference type="GO" id="GO:0046872">
    <property type="term" value="F:metal ion binding"/>
    <property type="evidence" value="ECO:0007669"/>
    <property type="project" value="UniProtKB-KW"/>
</dbReference>
<dbReference type="AlphaFoldDB" id="A0A3E1KC40"/>
<comment type="caution">
    <text evidence="7">The sequence shown here is derived from an EMBL/GenBank/DDBJ whole genome shotgun (WGS) entry which is preliminary data.</text>
</comment>
<evidence type="ECO:0000256" key="5">
    <source>
        <dbReference type="SAM" id="MobiDB-lite"/>
    </source>
</evidence>
<proteinExistence type="predicted"/>
<evidence type="ECO:0000256" key="4">
    <source>
        <dbReference type="PROSITE-ProRule" id="PRU00433"/>
    </source>
</evidence>
<dbReference type="Proteomes" id="UP000260351">
    <property type="component" value="Unassembled WGS sequence"/>
</dbReference>
<dbReference type="InterPro" id="IPR009056">
    <property type="entry name" value="Cyt_c-like_dom"/>
</dbReference>